<evidence type="ECO:0000259" key="12">
    <source>
        <dbReference type="PROSITE" id="PS50835"/>
    </source>
</evidence>
<comment type="similarity">
    <text evidence="1">Belongs to the immunoglobulin superfamily. BTN/MOG family.</text>
</comment>
<dbReference type="AlphaFoldDB" id="A0A8U0U0K0"/>
<evidence type="ECO:0000256" key="1">
    <source>
        <dbReference type="ARBA" id="ARBA00007591"/>
    </source>
</evidence>
<accession>A0A8U0U0K0</accession>
<proteinExistence type="inferred from homology"/>
<dbReference type="SMART" id="SM00589">
    <property type="entry name" value="PRY"/>
    <property type="match status" value="2"/>
</dbReference>
<protein>
    <submittedName>
        <fullName evidence="14">E3 ubiquitin-protein ligase TRIM39-like</fullName>
    </submittedName>
</protein>
<dbReference type="InterPro" id="IPR013083">
    <property type="entry name" value="Znf_RING/FYVE/PHD"/>
</dbReference>
<dbReference type="SUPFAM" id="SSF57850">
    <property type="entry name" value="RING/U-box"/>
    <property type="match status" value="1"/>
</dbReference>
<dbReference type="Pfam" id="PF00643">
    <property type="entry name" value="zf-B_box"/>
    <property type="match status" value="1"/>
</dbReference>
<dbReference type="Gene3D" id="2.60.40.10">
    <property type="entry name" value="Immunoglobulins"/>
    <property type="match status" value="2"/>
</dbReference>
<evidence type="ECO:0000259" key="10">
    <source>
        <dbReference type="PROSITE" id="PS50119"/>
    </source>
</evidence>
<reference evidence="14" key="1">
    <citation type="submission" date="2025-08" db="UniProtKB">
        <authorList>
            <consortium name="RefSeq"/>
        </authorList>
    </citation>
    <scope>IDENTIFICATION</scope>
    <source>
        <tissue evidence="14">White muscle</tissue>
    </source>
</reference>
<dbReference type="GO" id="GO:0045087">
    <property type="term" value="P:innate immune response"/>
    <property type="evidence" value="ECO:0007669"/>
    <property type="project" value="UniProtKB-KW"/>
</dbReference>
<dbReference type="InterPro" id="IPR003599">
    <property type="entry name" value="Ig_sub"/>
</dbReference>
<evidence type="ECO:0000259" key="11">
    <source>
        <dbReference type="PROSITE" id="PS50188"/>
    </source>
</evidence>
<dbReference type="InterPro" id="IPR043136">
    <property type="entry name" value="B30.2/SPRY_sf"/>
</dbReference>
<dbReference type="InterPro" id="IPR006574">
    <property type="entry name" value="PRY"/>
</dbReference>
<dbReference type="InterPro" id="IPR013783">
    <property type="entry name" value="Ig-like_fold"/>
</dbReference>
<dbReference type="Gene3D" id="4.10.830.40">
    <property type="match status" value="1"/>
</dbReference>
<sequence length="833" mass="93061">MQGIVQYVPVILDPNPANPYLILSEDLTSVRGGDQVKRHKMNLFTLQTVMLWLCAARTLTTAELVKLSTVDSVVVPCHQSVTLRCDISTFQKGLSINHLAWVRQDGKHLCDVNGTGVTGTHPGSTPSAMECRYTPQTQLTLTLLQVQPLEQGKYLCKLRSSHGVKEATTTVKLQECYREAQPSINDEGPTCTFTGVYPDGEVHWFQGPNNVTGDSTINTKQVEEGASLTITSSLKRKTVSGEGAYNCSLWIPSTGAYLTSSLVVPEHVKARAAQPNARGPKCSAVAGAQEPKMVPECDSVAASNGDKVHQDHRKLNMASPSSLLSEEQFQCSICLDVFTDPVSIPCGHNFCKACIKGYWDSTGLFQCPLCKQIFLIRPEPNVNRTLRGVAELFKGLIVKDREDFATEPGEVVCDVCTGRKRKALKSCLVCLTSYCESHLEPHQIAPALKRHQLIDPVKNLEDRVCKKHNKLLELFCRTDQTCVCQFCSETDHKAHNSVPLEEESDQRKSQLGKTEAQVKQMIQERLQKVKEIKHSVDLKKWAEGIIEELEQEITELKRISSELGQLTHTKDHLQLLQSSPSWCLPVKAKDWSEISVESHLHTGYMKRAVSQLEDKLTSEVKRFHNEMENELKKLCDAEMKIPQYAVNVTLDPDTAYPELILSVDGKQVRCGDQSQNLSNNPKRFTYIYSVLGKEGFSSGKSYYEVQVKGKTEWDVGVATESINRQEWLPLSHEDGVWTLGLSTNNYYEANDPKVQLSLKKKPQKVGVFVDYEEGRVSIYDVDATARSHICSFTGHKFTEKLYPYFHCGYPDGEKNIAPLVISPVSQMTGPVLH</sequence>
<gene>
    <name evidence="14" type="primary">LOC120032728</name>
</gene>
<evidence type="ECO:0000259" key="9">
    <source>
        <dbReference type="PROSITE" id="PS50089"/>
    </source>
</evidence>
<dbReference type="SUPFAM" id="SSF57845">
    <property type="entry name" value="B-box zinc-binding domain"/>
    <property type="match status" value="1"/>
</dbReference>
<dbReference type="PRINTS" id="PR01407">
    <property type="entry name" value="BUTYPHLNCDUF"/>
</dbReference>
<dbReference type="InterPro" id="IPR027370">
    <property type="entry name" value="Znf-RING_euk"/>
</dbReference>
<dbReference type="InterPro" id="IPR000315">
    <property type="entry name" value="Znf_B-box"/>
</dbReference>
<keyword evidence="5" id="KW-0862">Zinc</keyword>
<dbReference type="PROSITE" id="PS00518">
    <property type="entry name" value="ZF_RING_1"/>
    <property type="match status" value="1"/>
</dbReference>
<dbReference type="PROSITE" id="PS50188">
    <property type="entry name" value="B302_SPRY"/>
    <property type="match status" value="1"/>
</dbReference>
<dbReference type="GeneID" id="120032728"/>
<feature type="domain" description="RING-type" evidence="9">
    <location>
        <begin position="331"/>
        <end position="371"/>
    </location>
</feature>
<dbReference type="PROSITE" id="PS50835">
    <property type="entry name" value="IG_LIKE"/>
    <property type="match status" value="2"/>
</dbReference>
<evidence type="ECO:0000256" key="4">
    <source>
        <dbReference type="ARBA" id="ARBA00022771"/>
    </source>
</evidence>
<dbReference type="SMART" id="SM00184">
    <property type="entry name" value="RING"/>
    <property type="match status" value="1"/>
</dbReference>
<evidence type="ECO:0000256" key="8">
    <source>
        <dbReference type="SAM" id="Coils"/>
    </source>
</evidence>
<dbReference type="SUPFAM" id="SSF48726">
    <property type="entry name" value="Immunoglobulin"/>
    <property type="match status" value="2"/>
</dbReference>
<evidence type="ECO:0000313" key="13">
    <source>
        <dbReference type="Proteomes" id="UP000808372"/>
    </source>
</evidence>
<dbReference type="SMART" id="SM00449">
    <property type="entry name" value="SPRY"/>
    <property type="match status" value="1"/>
</dbReference>
<dbReference type="InterPro" id="IPR001841">
    <property type="entry name" value="Znf_RING"/>
</dbReference>
<dbReference type="InterPro" id="IPR017907">
    <property type="entry name" value="Znf_RING_CS"/>
</dbReference>
<feature type="domain" description="Ig-like" evidence="12">
    <location>
        <begin position="190"/>
        <end position="263"/>
    </location>
</feature>
<dbReference type="InterPro" id="IPR013106">
    <property type="entry name" value="Ig_V-set"/>
</dbReference>
<dbReference type="KEGG" id="snh:120032728"/>
<dbReference type="Pfam" id="PF25600">
    <property type="entry name" value="TRIM_CC"/>
    <property type="match status" value="1"/>
</dbReference>
<evidence type="ECO:0000256" key="2">
    <source>
        <dbReference type="ARBA" id="ARBA00022588"/>
    </source>
</evidence>
<feature type="coiled-coil region" evidence="8">
    <location>
        <begin position="539"/>
        <end position="566"/>
    </location>
</feature>
<dbReference type="PROSITE" id="PS50089">
    <property type="entry name" value="ZF_RING_2"/>
    <property type="match status" value="1"/>
</dbReference>
<dbReference type="FunFam" id="2.60.120.920:FF:000004">
    <property type="entry name" value="Butyrophilin subfamily 1 member A1"/>
    <property type="match status" value="1"/>
</dbReference>
<keyword evidence="13" id="KW-1185">Reference proteome</keyword>
<dbReference type="PANTHER" id="PTHR25465">
    <property type="entry name" value="B-BOX DOMAIN CONTAINING"/>
    <property type="match status" value="1"/>
</dbReference>
<dbReference type="InterPro" id="IPR036179">
    <property type="entry name" value="Ig-like_dom_sf"/>
</dbReference>
<dbReference type="Pfam" id="PF13765">
    <property type="entry name" value="PRY"/>
    <property type="match status" value="2"/>
</dbReference>
<feature type="domain" description="B box-type" evidence="10">
    <location>
        <begin position="460"/>
        <end position="500"/>
    </location>
</feature>
<evidence type="ECO:0000256" key="7">
    <source>
        <dbReference type="PROSITE-ProRule" id="PRU00024"/>
    </source>
</evidence>
<dbReference type="InterPro" id="IPR001870">
    <property type="entry name" value="B30.2/SPRY"/>
</dbReference>
<feature type="domain" description="Ig-like" evidence="12">
    <location>
        <begin position="79"/>
        <end position="172"/>
    </location>
</feature>
<dbReference type="SMART" id="SM00409">
    <property type="entry name" value="IG"/>
    <property type="match status" value="1"/>
</dbReference>
<dbReference type="InterPro" id="IPR003877">
    <property type="entry name" value="SPRY_dom"/>
</dbReference>
<name>A0A8U0U0K0_SALNM</name>
<dbReference type="Pfam" id="PF00622">
    <property type="entry name" value="SPRY"/>
    <property type="match status" value="1"/>
</dbReference>
<dbReference type="InterPro" id="IPR058030">
    <property type="entry name" value="TRIM8/14/16/25/29/45/65_CC"/>
</dbReference>
<keyword evidence="3" id="KW-0479">Metal-binding</keyword>
<dbReference type="GO" id="GO:0005737">
    <property type="term" value="C:cytoplasm"/>
    <property type="evidence" value="ECO:0007669"/>
    <property type="project" value="UniProtKB-ARBA"/>
</dbReference>
<keyword evidence="8" id="KW-0175">Coiled coil</keyword>
<dbReference type="SMART" id="SM00336">
    <property type="entry name" value="BBOX"/>
    <property type="match status" value="1"/>
</dbReference>
<evidence type="ECO:0000256" key="3">
    <source>
        <dbReference type="ARBA" id="ARBA00022723"/>
    </source>
</evidence>
<dbReference type="RefSeq" id="XP_038834845.1">
    <property type="nucleotide sequence ID" value="XM_038978917.1"/>
</dbReference>
<dbReference type="PANTHER" id="PTHR25465:SF32">
    <property type="entry name" value="BLOODTHIRSTY-RELATED GENE FAMILY, MEMBER 16 ISOFORM X1-RELATED"/>
    <property type="match status" value="1"/>
</dbReference>
<dbReference type="CDD" id="cd19769">
    <property type="entry name" value="Bbox2_TRIM16-like"/>
    <property type="match status" value="1"/>
</dbReference>
<dbReference type="InterPro" id="IPR051051">
    <property type="entry name" value="E3_ubiq-ligase_TRIM/RNF"/>
</dbReference>
<dbReference type="InterPro" id="IPR003879">
    <property type="entry name" value="Butyrophylin_SPRY"/>
</dbReference>
<evidence type="ECO:0000313" key="14">
    <source>
        <dbReference type="RefSeq" id="XP_038834845.1"/>
    </source>
</evidence>
<dbReference type="PROSITE" id="PS50119">
    <property type="entry name" value="ZF_BBOX"/>
    <property type="match status" value="1"/>
</dbReference>
<dbReference type="CDD" id="cd13733">
    <property type="entry name" value="SPRY_PRY_C-I_1"/>
    <property type="match status" value="1"/>
</dbReference>
<feature type="domain" description="B30.2/SPRY" evidence="11">
    <location>
        <begin position="628"/>
        <end position="824"/>
    </location>
</feature>
<evidence type="ECO:0000256" key="6">
    <source>
        <dbReference type="ARBA" id="ARBA00022859"/>
    </source>
</evidence>
<keyword evidence="4 7" id="KW-0863">Zinc-finger</keyword>
<dbReference type="Pfam" id="PF13445">
    <property type="entry name" value="zf-RING_UBOX"/>
    <property type="match status" value="1"/>
</dbReference>
<dbReference type="InterPro" id="IPR007110">
    <property type="entry name" value="Ig-like_dom"/>
</dbReference>
<dbReference type="GO" id="GO:0008270">
    <property type="term" value="F:zinc ion binding"/>
    <property type="evidence" value="ECO:0007669"/>
    <property type="project" value="UniProtKB-KW"/>
</dbReference>
<dbReference type="SUPFAM" id="SSF49899">
    <property type="entry name" value="Concanavalin A-like lectins/glucanases"/>
    <property type="match status" value="1"/>
</dbReference>
<evidence type="ECO:0000256" key="5">
    <source>
        <dbReference type="ARBA" id="ARBA00022833"/>
    </source>
</evidence>
<dbReference type="Gene3D" id="3.30.160.60">
    <property type="entry name" value="Classic Zinc Finger"/>
    <property type="match status" value="1"/>
</dbReference>
<dbReference type="Pfam" id="PF07686">
    <property type="entry name" value="V-set"/>
    <property type="match status" value="1"/>
</dbReference>
<dbReference type="Proteomes" id="UP000808372">
    <property type="component" value="Chromosome 39"/>
</dbReference>
<keyword evidence="6" id="KW-0391">Immunity</keyword>
<keyword evidence="2" id="KW-0399">Innate immunity</keyword>
<dbReference type="InterPro" id="IPR013320">
    <property type="entry name" value="ConA-like_dom_sf"/>
</dbReference>
<dbReference type="Gene3D" id="3.30.40.10">
    <property type="entry name" value="Zinc/RING finger domain, C3HC4 (zinc finger)"/>
    <property type="match status" value="1"/>
</dbReference>
<dbReference type="Gene3D" id="2.60.120.920">
    <property type="match status" value="1"/>
</dbReference>
<organism evidence="13 14">
    <name type="scientific">Salvelinus namaycush</name>
    <name type="common">Lake trout</name>
    <name type="synonym">Salmo namaycush</name>
    <dbReference type="NCBI Taxonomy" id="8040"/>
    <lineage>
        <taxon>Eukaryota</taxon>
        <taxon>Metazoa</taxon>
        <taxon>Chordata</taxon>
        <taxon>Craniata</taxon>
        <taxon>Vertebrata</taxon>
        <taxon>Euteleostomi</taxon>
        <taxon>Actinopterygii</taxon>
        <taxon>Neopterygii</taxon>
        <taxon>Teleostei</taxon>
        <taxon>Protacanthopterygii</taxon>
        <taxon>Salmoniformes</taxon>
        <taxon>Salmonidae</taxon>
        <taxon>Salmoninae</taxon>
        <taxon>Salvelinus</taxon>
    </lineage>
</organism>